<accession>Q8LNN9</accession>
<dbReference type="EMBL" id="AC074196">
    <property type="protein sequence ID" value="AAM76354.1"/>
    <property type="molecule type" value="Genomic_DNA"/>
</dbReference>
<dbReference type="Proteomes" id="UP000000763">
    <property type="component" value="Chromosome 10"/>
</dbReference>
<protein>
    <submittedName>
        <fullName evidence="1">Uncharacterized protein</fullName>
    </submittedName>
</protein>
<name>Q8LNN9_ORYSJ</name>
<evidence type="ECO:0000313" key="2">
    <source>
        <dbReference type="Proteomes" id="UP000000763"/>
    </source>
</evidence>
<proteinExistence type="predicted"/>
<reference evidence="2" key="2">
    <citation type="journal article" date="2008" name="Nucleic Acids Res.">
        <title>The rice annotation project database (RAP-DB): 2008 update.</title>
        <authorList>
            <consortium name="The rice annotation project (RAP)"/>
        </authorList>
    </citation>
    <scope>GENOME REANNOTATION</scope>
    <source>
        <strain evidence="2">cv. Nipponbare</strain>
    </source>
</reference>
<sequence>MADGLEGWKLPAKGKLQY</sequence>
<evidence type="ECO:0000313" key="1">
    <source>
        <dbReference type="EMBL" id="AAM76354.1"/>
    </source>
</evidence>
<organism evidence="1 2">
    <name type="scientific">Oryza sativa subsp. japonica</name>
    <name type="common">Rice</name>
    <dbReference type="NCBI Taxonomy" id="39947"/>
    <lineage>
        <taxon>Eukaryota</taxon>
        <taxon>Viridiplantae</taxon>
        <taxon>Streptophyta</taxon>
        <taxon>Embryophyta</taxon>
        <taxon>Tracheophyta</taxon>
        <taxon>Spermatophyta</taxon>
        <taxon>Magnoliopsida</taxon>
        <taxon>Liliopsida</taxon>
        <taxon>Poales</taxon>
        <taxon>Poaceae</taxon>
        <taxon>BOP clade</taxon>
        <taxon>Oryzoideae</taxon>
        <taxon>Oryzeae</taxon>
        <taxon>Oryzinae</taxon>
        <taxon>Oryza</taxon>
        <taxon>Oryza sativa</taxon>
    </lineage>
</organism>
<dbReference type="AlphaFoldDB" id="Q8LNN9"/>
<gene>
    <name evidence="1" type="primary">OSJNBa0040D23.8</name>
</gene>
<reference evidence="2" key="1">
    <citation type="journal article" date="2005" name="Nature">
        <title>The map-based sequence of the rice genome.</title>
        <authorList>
            <consortium name="International rice genome sequencing project (IRGSP)"/>
            <person name="Matsumoto T."/>
            <person name="Wu J."/>
            <person name="Kanamori H."/>
            <person name="Katayose Y."/>
            <person name="Fujisawa M."/>
            <person name="Namiki N."/>
            <person name="Mizuno H."/>
            <person name="Yamamoto K."/>
            <person name="Antonio B.A."/>
            <person name="Baba T."/>
            <person name="Sakata K."/>
            <person name="Nagamura Y."/>
            <person name="Aoki H."/>
            <person name="Arikawa K."/>
            <person name="Arita K."/>
            <person name="Bito T."/>
            <person name="Chiden Y."/>
            <person name="Fujitsuka N."/>
            <person name="Fukunaka R."/>
            <person name="Hamada M."/>
            <person name="Harada C."/>
            <person name="Hayashi A."/>
            <person name="Hijishita S."/>
            <person name="Honda M."/>
            <person name="Hosokawa S."/>
            <person name="Ichikawa Y."/>
            <person name="Idonuma A."/>
            <person name="Iijima M."/>
            <person name="Ikeda M."/>
            <person name="Ikeno M."/>
            <person name="Ito K."/>
            <person name="Ito S."/>
            <person name="Ito T."/>
            <person name="Ito Y."/>
            <person name="Ito Y."/>
            <person name="Iwabuchi A."/>
            <person name="Kamiya K."/>
            <person name="Karasawa W."/>
            <person name="Kurita K."/>
            <person name="Katagiri S."/>
            <person name="Kikuta A."/>
            <person name="Kobayashi H."/>
            <person name="Kobayashi N."/>
            <person name="Machita K."/>
            <person name="Maehara T."/>
            <person name="Masukawa M."/>
            <person name="Mizubayashi T."/>
            <person name="Mukai Y."/>
            <person name="Nagasaki H."/>
            <person name="Nagata Y."/>
            <person name="Naito S."/>
            <person name="Nakashima M."/>
            <person name="Nakama Y."/>
            <person name="Nakamichi Y."/>
            <person name="Nakamura M."/>
            <person name="Meguro A."/>
            <person name="Negishi M."/>
            <person name="Ohta I."/>
            <person name="Ohta T."/>
            <person name="Okamoto M."/>
            <person name="Ono N."/>
            <person name="Saji S."/>
            <person name="Sakaguchi M."/>
            <person name="Sakai K."/>
            <person name="Shibata M."/>
            <person name="Shimokawa T."/>
            <person name="Song J."/>
            <person name="Takazaki Y."/>
            <person name="Terasawa K."/>
            <person name="Tsugane M."/>
            <person name="Tsuji K."/>
            <person name="Ueda S."/>
            <person name="Waki K."/>
            <person name="Yamagata H."/>
            <person name="Yamamoto M."/>
            <person name="Yamamoto S."/>
            <person name="Yamane H."/>
            <person name="Yoshiki S."/>
            <person name="Yoshihara R."/>
            <person name="Yukawa K."/>
            <person name="Zhong H."/>
            <person name="Yano M."/>
            <person name="Yuan Q."/>
            <person name="Ouyang S."/>
            <person name="Liu J."/>
            <person name="Jones K.M."/>
            <person name="Gansberger K."/>
            <person name="Moffat K."/>
            <person name="Hill J."/>
            <person name="Bera J."/>
            <person name="Fadrosh D."/>
            <person name="Jin S."/>
            <person name="Johri S."/>
            <person name="Kim M."/>
            <person name="Overton L."/>
            <person name="Reardon M."/>
            <person name="Tsitrin T."/>
            <person name="Vuong H."/>
            <person name="Weaver B."/>
            <person name="Ciecko A."/>
            <person name="Tallon L."/>
            <person name="Jackson J."/>
            <person name="Pai G."/>
            <person name="Aken S.V."/>
            <person name="Utterback T."/>
            <person name="Reidmuller S."/>
            <person name="Feldblyum T."/>
            <person name="Hsiao J."/>
            <person name="Zismann V."/>
            <person name="Iobst S."/>
            <person name="de Vazeille A.R."/>
            <person name="Buell C.R."/>
            <person name="Ying K."/>
            <person name="Li Y."/>
            <person name="Lu T."/>
            <person name="Huang Y."/>
            <person name="Zhao Q."/>
            <person name="Feng Q."/>
            <person name="Zhang L."/>
            <person name="Zhu J."/>
            <person name="Weng Q."/>
            <person name="Mu J."/>
            <person name="Lu Y."/>
            <person name="Fan D."/>
            <person name="Liu Y."/>
            <person name="Guan J."/>
            <person name="Zhang Y."/>
            <person name="Yu S."/>
            <person name="Liu X."/>
            <person name="Zhang Y."/>
            <person name="Hong G."/>
            <person name="Han B."/>
            <person name="Choisne N."/>
            <person name="Demange N."/>
            <person name="Orjeda G."/>
            <person name="Samain S."/>
            <person name="Cattolico L."/>
            <person name="Pelletier E."/>
            <person name="Couloux A."/>
            <person name="Segurens B."/>
            <person name="Wincker P."/>
            <person name="D'Hont A."/>
            <person name="Scarpelli C."/>
            <person name="Weissenbach J."/>
            <person name="Salanoubat M."/>
            <person name="Quetier F."/>
            <person name="Yu Y."/>
            <person name="Kim H.R."/>
            <person name="Rambo T."/>
            <person name="Currie J."/>
            <person name="Collura K."/>
            <person name="Luo M."/>
            <person name="Yang T."/>
            <person name="Ammiraju J.S.S."/>
            <person name="Engler F."/>
            <person name="Soderlund C."/>
            <person name="Wing R.A."/>
            <person name="Palmer L.E."/>
            <person name="de la Bastide M."/>
            <person name="Spiegel L."/>
            <person name="Nascimento L."/>
            <person name="Zutavern T."/>
            <person name="O'Shaughnessy A."/>
            <person name="Dike S."/>
            <person name="Dedhia N."/>
            <person name="Preston R."/>
            <person name="Balija V."/>
            <person name="McCombie W.R."/>
            <person name="Chow T."/>
            <person name="Chen H."/>
            <person name="Chung M."/>
            <person name="Chen C."/>
            <person name="Shaw J."/>
            <person name="Wu H."/>
            <person name="Hsiao K."/>
            <person name="Chao Y."/>
            <person name="Chu M."/>
            <person name="Cheng C."/>
            <person name="Hour A."/>
            <person name="Lee P."/>
            <person name="Lin S."/>
            <person name="Lin Y."/>
            <person name="Liou J."/>
            <person name="Liu S."/>
            <person name="Hsing Y."/>
            <person name="Raghuvanshi S."/>
            <person name="Mohanty A."/>
            <person name="Bharti A.K."/>
            <person name="Gaur A."/>
            <person name="Gupta V."/>
            <person name="Kumar D."/>
            <person name="Ravi V."/>
            <person name="Vij S."/>
            <person name="Kapur A."/>
            <person name="Khurana P."/>
            <person name="Khurana P."/>
            <person name="Khurana J.P."/>
            <person name="Tyagi A.K."/>
            <person name="Gaikwad K."/>
            <person name="Singh A."/>
            <person name="Dalal V."/>
            <person name="Srivastava S."/>
            <person name="Dixit A."/>
            <person name="Pal A.K."/>
            <person name="Ghazi I.A."/>
            <person name="Yadav M."/>
            <person name="Pandit A."/>
            <person name="Bhargava A."/>
            <person name="Sureshbabu K."/>
            <person name="Batra K."/>
            <person name="Sharma T.R."/>
            <person name="Mohapatra T."/>
            <person name="Singh N.K."/>
            <person name="Messing J."/>
            <person name="Nelson A.B."/>
            <person name="Fuks G."/>
            <person name="Kavchok S."/>
            <person name="Keizer G."/>
            <person name="Linton E."/>
            <person name="Llaca V."/>
            <person name="Song R."/>
            <person name="Tanyolac B."/>
            <person name="Young S."/>
            <person name="Ho-Il K."/>
            <person name="Hahn J.H."/>
            <person name="Sangsakoo G."/>
            <person name="Vanavichit A."/>
            <person name="de Mattos Luiz.A.T."/>
            <person name="Zimmer P.D."/>
            <person name="Malone G."/>
            <person name="Dellagostin O."/>
            <person name="de Oliveira A.C."/>
            <person name="Bevan M."/>
            <person name="Bancroft I."/>
            <person name="Minx P."/>
            <person name="Cordum H."/>
            <person name="Wilson R."/>
            <person name="Cheng Z."/>
            <person name="Jin W."/>
            <person name="Jiang J."/>
            <person name="Leong S.A."/>
            <person name="Iwama H."/>
            <person name="Gojobori T."/>
            <person name="Itoh T."/>
            <person name="Niimura Y."/>
            <person name="Fujii Y."/>
            <person name="Habara T."/>
            <person name="Sakai H."/>
            <person name="Sato Y."/>
            <person name="Wilson G."/>
            <person name="Kumar K."/>
            <person name="McCouch S."/>
            <person name="Juretic N."/>
            <person name="Hoen D."/>
            <person name="Wright S."/>
            <person name="Bruskiewich R."/>
            <person name="Bureau T."/>
            <person name="Miyao A."/>
            <person name="Hirochika H."/>
            <person name="Nishikawa T."/>
            <person name="Kadowaki K."/>
            <person name="Sugiura M."/>
            <person name="Burr B."/>
            <person name="Sasaki T."/>
        </authorList>
    </citation>
    <scope>NUCLEOTIDE SEQUENCE [LARGE SCALE GENOMIC DNA]</scope>
    <source>
        <strain evidence="2">cv. Nipponbare</strain>
    </source>
</reference>